<comment type="caution">
    <text evidence="1">The sequence shown here is derived from an EMBL/GenBank/DDBJ whole genome shotgun (WGS) entry which is preliminary data.</text>
</comment>
<evidence type="ECO:0000313" key="2">
    <source>
        <dbReference type="Proteomes" id="UP000537260"/>
    </source>
</evidence>
<dbReference type="PANTHER" id="PTHR31367:SF5">
    <property type="entry name" value="CYTOSOLIC 5'-NUCLEOTIDASE 1A"/>
    <property type="match status" value="1"/>
</dbReference>
<dbReference type="InterPro" id="IPR010394">
    <property type="entry name" value="5-nucleotidase"/>
</dbReference>
<gene>
    <name evidence="1" type="ORF">HNR05_000508</name>
</gene>
<reference evidence="1 2" key="1">
    <citation type="submission" date="2020-07" db="EMBL/GenBank/DDBJ databases">
        <title>Sequencing the genomes of 1000 actinobacteria strains.</title>
        <authorList>
            <person name="Klenk H.-P."/>
        </authorList>
    </citation>
    <scope>NUCLEOTIDE SEQUENCE [LARGE SCALE GENOMIC DNA]</scope>
    <source>
        <strain evidence="1 2">LI1</strain>
    </source>
</reference>
<keyword evidence="2" id="KW-1185">Reference proteome</keyword>
<proteinExistence type="predicted"/>
<dbReference type="GO" id="GO:0008253">
    <property type="term" value="F:5'-nucleotidase activity"/>
    <property type="evidence" value="ECO:0007669"/>
    <property type="project" value="UniProtKB-EC"/>
</dbReference>
<dbReference type="GO" id="GO:0005737">
    <property type="term" value="C:cytoplasm"/>
    <property type="evidence" value="ECO:0007669"/>
    <property type="project" value="InterPro"/>
</dbReference>
<dbReference type="Pfam" id="PF06189">
    <property type="entry name" value="5-nucleotidase"/>
    <property type="match status" value="1"/>
</dbReference>
<dbReference type="SUPFAM" id="SSF56784">
    <property type="entry name" value="HAD-like"/>
    <property type="match status" value="1"/>
</dbReference>
<keyword evidence="1" id="KW-0378">Hydrolase</keyword>
<accession>A0A7Z0EBQ6</accession>
<dbReference type="AlphaFoldDB" id="A0A7Z0EBQ6"/>
<name>A0A7Z0EBQ6_9MICO</name>
<dbReference type="GO" id="GO:0000287">
    <property type="term" value="F:magnesium ion binding"/>
    <property type="evidence" value="ECO:0007669"/>
    <property type="project" value="InterPro"/>
</dbReference>
<dbReference type="EMBL" id="JACCFM010000001">
    <property type="protein sequence ID" value="NYJ18717.1"/>
    <property type="molecule type" value="Genomic_DNA"/>
</dbReference>
<organism evidence="1 2">
    <name type="scientific">Glaciibacter psychrotolerans</name>
    <dbReference type="NCBI Taxonomy" id="670054"/>
    <lineage>
        <taxon>Bacteria</taxon>
        <taxon>Bacillati</taxon>
        <taxon>Actinomycetota</taxon>
        <taxon>Actinomycetes</taxon>
        <taxon>Micrococcales</taxon>
        <taxon>Microbacteriaceae</taxon>
        <taxon>Glaciibacter</taxon>
    </lineage>
</organism>
<sequence length="327" mass="35873">MPYDLQNRLVVGVASSALFDLTESDAYFNEHGEEPYRIYQHEHIDDQLQPGVAFPFIKRLLGLNDLREASDPLVEVIVLSKNDPSTGLRVMRSIEAHGLAITRAIFTQGRSPYEYIEALSMSLFLSANEADVKGALERGLPAGMVMASASVDEEDGGALRIAFDFDGVIADDGSERVFQGPGGLGAFQAHEVANSGVPLSPGPLREFLRDLNLIQRIEQARRDKDASYELRLRISIVTARNAPAHERAIQTLQDWGVTVNDAFFLGGIDKGTILRVMKPHIFFDDQKNHLDSTSAYAASVHIPYGIANEARRVPEPELSDVAATVDA</sequence>
<dbReference type="PANTHER" id="PTHR31367">
    <property type="entry name" value="CYTOSOLIC 5'-NUCLEOTIDASE 1 FAMILY MEMBER"/>
    <property type="match status" value="1"/>
</dbReference>
<evidence type="ECO:0000313" key="1">
    <source>
        <dbReference type="EMBL" id="NYJ18717.1"/>
    </source>
</evidence>
<dbReference type="RefSeq" id="WP_179577586.1">
    <property type="nucleotide sequence ID" value="NZ_JACCFM010000001.1"/>
</dbReference>
<dbReference type="GO" id="GO:0009117">
    <property type="term" value="P:nucleotide metabolic process"/>
    <property type="evidence" value="ECO:0007669"/>
    <property type="project" value="InterPro"/>
</dbReference>
<dbReference type="InterPro" id="IPR036412">
    <property type="entry name" value="HAD-like_sf"/>
</dbReference>
<dbReference type="EC" id="3.1.3.5" evidence="1"/>
<protein>
    <submittedName>
        <fullName evidence="1">5'-nucleotidase</fullName>
        <ecNumber evidence="1">3.1.3.5</ecNumber>
    </submittedName>
</protein>
<dbReference type="GO" id="GO:0000166">
    <property type="term" value="F:nucleotide binding"/>
    <property type="evidence" value="ECO:0007669"/>
    <property type="project" value="InterPro"/>
</dbReference>
<dbReference type="Proteomes" id="UP000537260">
    <property type="component" value="Unassembled WGS sequence"/>
</dbReference>